<dbReference type="Proteomes" id="UP001300692">
    <property type="component" value="Unassembled WGS sequence"/>
</dbReference>
<evidence type="ECO:0000313" key="3">
    <source>
        <dbReference type="Proteomes" id="UP001300692"/>
    </source>
</evidence>
<dbReference type="CDD" id="cd07067">
    <property type="entry name" value="HP_PGM_like"/>
    <property type="match status" value="1"/>
</dbReference>
<proteinExistence type="predicted"/>
<dbReference type="RefSeq" id="WP_264136540.1">
    <property type="nucleotide sequence ID" value="NZ_JAOYOD010000001.1"/>
</dbReference>
<accession>A0ABT3CQ61</accession>
<dbReference type="Gene3D" id="3.40.50.1240">
    <property type="entry name" value="Phosphoglycerate mutase-like"/>
    <property type="match status" value="1"/>
</dbReference>
<keyword evidence="3" id="KW-1185">Reference proteome</keyword>
<reference evidence="2 3" key="1">
    <citation type="submission" date="2022-10" db="EMBL/GenBank/DDBJ databases">
        <title>Comparative genomics and taxonomic characterization of three novel marine species of genus Reichenbachiella exhibiting antioxidant and polysaccharide degradation activities.</title>
        <authorList>
            <person name="Muhammad N."/>
            <person name="Lee Y.-J."/>
            <person name="Ko J."/>
            <person name="Kim S.-G."/>
        </authorList>
    </citation>
    <scope>NUCLEOTIDE SEQUENCE [LARGE SCALE GENOMIC DNA]</scope>
    <source>
        <strain evidence="2 3">ABR2-5</strain>
    </source>
</reference>
<dbReference type="InterPro" id="IPR029033">
    <property type="entry name" value="His_PPase_superfam"/>
</dbReference>
<sequence length="186" mass="21272">MEIYLVRHTTPDVPKGTCYGQSDLPLAMGYQKDLAQTQSLLPEKLGAVYSSPLLRCKTLAWELEGEINFDARLKELNFGDWELKKWEDIPKEQLNPWMESYVELAPPKGESYLQLAERVKAFWNELLEKELDTVAIISHGGVIRALLSIILDLDLKNSFKLQIDYGSVSQVSINQKQITIQYINKV</sequence>
<dbReference type="PANTHER" id="PTHR48100:SF59">
    <property type="entry name" value="ADENOSYLCOBALAMIN_ALPHA-RIBAZOLE PHOSPHATASE"/>
    <property type="match status" value="1"/>
</dbReference>
<evidence type="ECO:0000256" key="1">
    <source>
        <dbReference type="NCBIfam" id="TIGR03162"/>
    </source>
</evidence>
<dbReference type="InterPro" id="IPR017578">
    <property type="entry name" value="Ribazole_CobC"/>
</dbReference>
<dbReference type="PANTHER" id="PTHR48100">
    <property type="entry name" value="BROAD-SPECIFICITY PHOSPHATASE YOR283W-RELATED"/>
    <property type="match status" value="1"/>
</dbReference>
<protein>
    <recommendedName>
        <fullName evidence="1">Alpha-ribazole phosphatase</fullName>
        <ecNumber evidence="1">3.1.3.73</ecNumber>
    </recommendedName>
</protein>
<comment type="caution">
    <text evidence="2">The sequence shown here is derived from an EMBL/GenBank/DDBJ whole genome shotgun (WGS) entry which is preliminary data.</text>
</comment>
<dbReference type="Pfam" id="PF00300">
    <property type="entry name" value="His_Phos_1"/>
    <property type="match status" value="1"/>
</dbReference>
<dbReference type="EMBL" id="JAOYOD010000001">
    <property type="protein sequence ID" value="MCV9385757.1"/>
    <property type="molecule type" value="Genomic_DNA"/>
</dbReference>
<evidence type="ECO:0000313" key="2">
    <source>
        <dbReference type="EMBL" id="MCV9385757.1"/>
    </source>
</evidence>
<dbReference type="NCBIfam" id="TIGR03162">
    <property type="entry name" value="ribazole_cobC"/>
    <property type="match status" value="1"/>
</dbReference>
<gene>
    <name evidence="2" type="primary">cobC</name>
    <name evidence="2" type="ORF">N7U62_03740</name>
</gene>
<dbReference type="SMART" id="SM00855">
    <property type="entry name" value="PGAM"/>
    <property type="match status" value="1"/>
</dbReference>
<organism evidence="2 3">
    <name type="scientific">Reichenbachiella ulvae</name>
    <dbReference type="NCBI Taxonomy" id="2980104"/>
    <lineage>
        <taxon>Bacteria</taxon>
        <taxon>Pseudomonadati</taxon>
        <taxon>Bacteroidota</taxon>
        <taxon>Cytophagia</taxon>
        <taxon>Cytophagales</taxon>
        <taxon>Reichenbachiellaceae</taxon>
        <taxon>Reichenbachiella</taxon>
    </lineage>
</organism>
<dbReference type="EC" id="3.1.3.73" evidence="1"/>
<dbReference type="InterPro" id="IPR050275">
    <property type="entry name" value="PGM_Phosphatase"/>
</dbReference>
<name>A0ABT3CQ61_9BACT</name>
<dbReference type="SUPFAM" id="SSF53254">
    <property type="entry name" value="Phosphoglycerate mutase-like"/>
    <property type="match status" value="1"/>
</dbReference>
<dbReference type="InterPro" id="IPR013078">
    <property type="entry name" value="His_Pase_superF_clade-1"/>
</dbReference>